<accession>A0AC61U6J0</accession>
<sequence length="89" mass="9010">MGRAPSGLGELGELCTLTDPRGGRQGISPPGLADDGAGRHGTAQRTLRGSREELGASGDPTELDQNLLRLHVSILAGACAARSESSTGT</sequence>
<protein>
    <submittedName>
        <fullName evidence="1">Uncharacterized protein</fullName>
    </submittedName>
</protein>
<proteinExistence type="predicted"/>
<dbReference type="EMBL" id="CP087977">
    <property type="protein sequence ID" value="UUZ45665.1"/>
    <property type="molecule type" value="Genomic_DNA"/>
</dbReference>
<reference evidence="1" key="1">
    <citation type="submission" date="2021-11" db="EMBL/GenBank/DDBJ databases">
        <title>Study of the species diversity of bacterial strains isolated from a unique natural object - Shulgan-Tash cave (Bashkiria).</title>
        <authorList>
            <person name="Sazanova A.L."/>
            <person name="Chirak E.R."/>
            <person name="Safronova V.I."/>
        </authorList>
    </citation>
    <scope>NUCLEOTIDE SEQUENCE</scope>
    <source>
        <strain evidence="1">P1</strain>
    </source>
</reference>
<gene>
    <name evidence="1" type="ORF">LP422_06400</name>
</gene>
<name>A0AC61U6J0_9MICO</name>
<evidence type="ECO:0000313" key="1">
    <source>
        <dbReference type="EMBL" id="UUZ45665.1"/>
    </source>
</evidence>
<organism evidence="1 2">
    <name type="scientific">Janibacter limosus</name>
    <dbReference type="NCBI Taxonomy" id="53458"/>
    <lineage>
        <taxon>Bacteria</taxon>
        <taxon>Bacillati</taxon>
        <taxon>Actinomycetota</taxon>
        <taxon>Actinomycetes</taxon>
        <taxon>Micrococcales</taxon>
        <taxon>Intrasporangiaceae</taxon>
        <taxon>Janibacter</taxon>
    </lineage>
</organism>
<dbReference type="Proteomes" id="UP001059663">
    <property type="component" value="Chromosome"/>
</dbReference>
<evidence type="ECO:0000313" key="2">
    <source>
        <dbReference type="Proteomes" id="UP001059663"/>
    </source>
</evidence>